<dbReference type="EMBL" id="LAZR01029558">
    <property type="protein sequence ID" value="KKL59229.1"/>
    <property type="molecule type" value="Genomic_DNA"/>
</dbReference>
<reference evidence="1" key="1">
    <citation type="journal article" date="2015" name="Nature">
        <title>Complex archaea that bridge the gap between prokaryotes and eukaryotes.</title>
        <authorList>
            <person name="Spang A."/>
            <person name="Saw J.H."/>
            <person name="Jorgensen S.L."/>
            <person name="Zaremba-Niedzwiedzka K."/>
            <person name="Martijn J."/>
            <person name="Lind A.E."/>
            <person name="van Eijk R."/>
            <person name="Schleper C."/>
            <person name="Guy L."/>
            <person name="Ettema T.J."/>
        </authorList>
    </citation>
    <scope>NUCLEOTIDE SEQUENCE</scope>
</reference>
<name>A0A0F9DC26_9ZZZZ</name>
<sequence>MTVIIRKLDKTEHEYFAYAKSFCGKATYIVYFGDSIWGAVTLHNFIEMLRMYFHQQKVDVNIEDKKLTIKNESILDLIKE</sequence>
<protein>
    <submittedName>
        <fullName evidence="1">Uncharacterized protein</fullName>
    </submittedName>
</protein>
<comment type="caution">
    <text evidence="1">The sequence shown here is derived from an EMBL/GenBank/DDBJ whole genome shotgun (WGS) entry which is preliminary data.</text>
</comment>
<evidence type="ECO:0000313" key="1">
    <source>
        <dbReference type="EMBL" id="KKL59229.1"/>
    </source>
</evidence>
<dbReference type="AlphaFoldDB" id="A0A0F9DC26"/>
<organism evidence="1">
    <name type="scientific">marine sediment metagenome</name>
    <dbReference type="NCBI Taxonomy" id="412755"/>
    <lineage>
        <taxon>unclassified sequences</taxon>
        <taxon>metagenomes</taxon>
        <taxon>ecological metagenomes</taxon>
    </lineage>
</organism>
<gene>
    <name evidence="1" type="ORF">LCGC14_2217440</name>
</gene>
<accession>A0A0F9DC26</accession>
<proteinExistence type="predicted"/>